<feature type="region of interest" description="Disordered" evidence="1">
    <location>
        <begin position="270"/>
        <end position="314"/>
    </location>
</feature>
<feature type="compositionally biased region" description="Polar residues" evidence="1">
    <location>
        <begin position="506"/>
        <end position="532"/>
    </location>
</feature>
<protein>
    <recommendedName>
        <fullName evidence="4">HAUS augmin-like complex subunit 6 N-terminal domain-containing protein</fullName>
    </recommendedName>
</protein>
<evidence type="ECO:0000313" key="2">
    <source>
        <dbReference type="EMBL" id="KXS10008.1"/>
    </source>
</evidence>
<keyword evidence="3" id="KW-1185">Reference proteome</keyword>
<feature type="region of interest" description="Disordered" evidence="1">
    <location>
        <begin position="416"/>
        <end position="450"/>
    </location>
</feature>
<proteinExistence type="predicted"/>
<evidence type="ECO:0000256" key="1">
    <source>
        <dbReference type="SAM" id="MobiDB-lite"/>
    </source>
</evidence>
<reference evidence="2 3" key="1">
    <citation type="journal article" date="2015" name="Genome Biol. Evol.">
        <title>Phylogenomic analyses indicate that early fungi evolved digesting cell walls of algal ancestors of land plants.</title>
        <authorList>
            <person name="Chang Y."/>
            <person name="Wang S."/>
            <person name="Sekimoto S."/>
            <person name="Aerts A.L."/>
            <person name="Choi C."/>
            <person name="Clum A."/>
            <person name="LaButti K.M."/>
            <person name="Lindquist E.A."/>
            <person name="Yee Ngan C."/>
            <person name="Ohm R.A."/>
            <person name="Salamov A.A."/>
            <person name="Grigoriev I.V."/>
            <person name="Spatafora J.W."/>
            <person name="Berbee M.L."/>
        </authorList>
    </citation>
    <scope>NUCLEOTIDE SEQUENCE [LARGE SCALE GENOMIC DNA]</scope>
    <source>
        <strain evidence="2 3">JEL478</strain>
    </source>
</reference>
<sequence>MGRRCRGRALVAHLAHIRSERPVDESSTGIDLGEIKNNAARQIRDGWCGVEAWIDEMTEMRDTIEAIATGRIDEAFLDGKGSHFGVDEAFKRWGSAFAKESITPYIKSNIDLVSLVKLWRLSLTLVAYAAGAVGAEDSTVGTSTRLMLAELPLPEGFPHPPDSQLINLAETHDALLQGTARLHARLVDEVETAKRTAEQLRTQHGREVKSALTGLQREIEDGSLQLAPLTPKFELRKNIKVVDNKIAPQVPTPSTPAVVVSIQRRVVHAVETRKKEDPPARQTVPSRIDNLPRLSPSPKPGLNYTSSPMGTSTKRPAQLIRPVISVPSVASAVNAVKSGAPSNAPKSGALSNAPKSGAPSKPPREVRKPSNSPSKENRPRVPGAQESATGLRAVPAKGAFDKLTDQIAAFVETGDLGKPTTHVAPSVAKSRVKPPSAIPPVSSRPTTPVHATKANLRKAPASPHSPLAVATPSRKAVVSYEPFANPLNGLDQAPFKTRAEIPRTPIKSTPRMSTTPSKPLPSDQSRVATSSPLGKVHDKPRRQLDNLNRGTKLPNGVHAPTQPKAESSRPGSALQDLSQRLARLRGRAAATPESAPVVPQKRVANPPPASPAPVVPTRLFTLDLPTIDSQFPRSVSSTTLVGANTPSGDLPTHEELPPSFKIDRVFRLDLDDEALEALFDNRRYSRTTFDDIDLPTNYQSFPDDAAMALEEIL</sequence>
<dbReference type="EMBL" id="KQ965839">
    <property type="protein sequence ID" value="KXS10008.1"/>
    <property type="molecule type" value="Genomic_DNA"/>
</dbReference>
<dbReference type="AlphaFoldDB" id="A0A139A043"/>
<feature type="region of interest" description="Disordered" evidence="1">
    <location>
        <begin position="337"/>
        <end position="393"/>
    </location>
</feature>
<dbReference type="STRING" id="1344416.A0A139A043"/>
<feature type="compositionally biased region" description="Basic and acidic residues" evidence="1">
    <location>
        <begin position="270"/>
        <end position="279"/>
    </location>
</feature>
<dbReference type="Proteomes" id="UP000070544">
    <property type="component" value="Unassembled WGS sequence"/>
</dbReference>
<feature type="compositionally biased region" description="Polar residues" evidence="1">
    <location>
        <begin position="303"/>
        <end position="314"/>
    </location>
</feature>
<evidence type="ECO:0008006" key="4">
    <source>
        <dbReference type="Google" id="ProtNLM"/>
    </source>
</evidence>
<feature type="compositionally biased region" description="Basic and acidic residues" evidence="1">
    <location>
        <begin position="535"/>
        <end position="544"/>
    </location>
</feature>
<gene>
    <name evidence="2" type="ORF">M427DRAFT_193306</name>
</gene>
<evidence type="ECO:0000313" key="3">
    <source>
        <dbReference type="Proteomes" id="UP000070544"/>
    </source>
</evidence>
<feature type="region of interest" description="Disordered" evidence="1">
    <location>
        <begin position="484"/>
        <end position="611"/>
    </location>
</feature>
<accession>A0A139A043</accession>
<organism evidence="2 3">
    <name type="scientific">Gonapodya prolifera (strain JEL478)</name>
    <name type="common">Monoblepharis prolifera</name>
    <dbReference type="NCBI Taxonomy" id="1344416"/>
    <lineage>
        <taxon>Eukaryota</taxon>
        <taxon>Fungi</taxon>
        <taxon>Fungi incertae sedis</taxon>
        <taxon>Chytridiomycota</taxon>
        <taxon>Chytridiomycota incertae sedis</taxon>
        <taxon>Monoblepharidomycetes</taxon>
        <taxon>Monoblepharidales</taxon>
        <taxon>Gonapodyaceae</taxon>
        <taxon>Gonapodya</taxon>
    </lineage>
</organism>
<name>A0A139A043_GONPJ</name>